<protein>
    <submittedName>
        <fullName evidence="1">Uncharacterized protein</fullName>
    </submittedName>
</protein>
<accession>A0A484H1X1</accession>
<dbReference type="Gene3D" id="3.40.50.10490">
    <property type="entry name" value="Glucose-6-phosphate isomerase like protein, domain 1"/>
    <property type="match status" value="1"/>
</dbReference>
<feature type="non-terminal residue" evidence="1">
    <location>
        <position position="1"/>
    </location>
</feature>
<sequence length="78" mass="9037">PSLTLDPVQYRRISSNSSCKNPLDGISRDFPMEQYIYEGKNDCIYITNLKRNWEKLPFANEPIVAIKCPAMLLIYPSR</sequence>
<comment type="caution">
    <text evidence="1">The sequence shown here is derived from an EMBL/GenBank/DDBJ whole genome shotgun (WGS) entry which is preliminary data.</text>
</comment>
<gene>
    <name evidence="1" type="ORF">DBR06_SOUSAS9910056</name>
</gene>
<evidence type="ECO:0000313" key="2">
    <source>
        <dbReference type="Proteomes" id="UP000295264"/>
    </source>
</evidence>
<name>A0A484H1X1_SOUCH</name>
<evidence type="ECO:0000313" key="1">
    <source>
        <dbReference type="EMBL" id="TEA41908.1"/>
    </source>
</evidence>
<dbReference type="SUPFAM" id="SSF52313">
    <property type="entry name" value="Ribosomal protein S2"/>
    <property type="match status" value="1"/>
</dbReference>
<feature type="non-terminal residue" evidence="1">
    <location>
        <position position="78"/>
    </location>
</feature>
<reference evidence="1 2" key="1">
    <citation type="journal article" date="2018" name="Genomics">
        <title>Molecular footprints of inshore aquatic adaptation in Indo-Pacific humpback dolphin (Sousa chinensis).</title>
        <authorList>
            <person name="Ming Y."/>
            <person name="Jian J."/>
            <person name="Yu F."/>
            <person name="Yu X."/>
            <person name="Wang J."/>
            <person name="Liu W."/>
        </authorList>
    </citation>
    <scope>NUCLEOTIDE SEQUENCE [LARGE SCALE GENOMIC DNA]</scope>
    <source>
        <strain evidence="1">MY-2018</strain>
        <tissue evidence="1">Skin</tissue>
    </source>
</reference>
<dbReference type="Proteomes" id="UP000295264">
    <property type="component" value="Unassembled WGS sequence"/>
</dbReference>
<dbReference type="AlphaFoldDB" id="A0A484H1X1"/>
<organism evidence="1 2">
    <name type="scientific">Sousa chinensis</name>
    <name type="common">Indo-pacific humpbacked dolphin</name>
    <name type="synonym">Steno chinensis</name>
    <dbReference type="NCBI Taxonomy" id="103600"/>
    <lineage>
        <taxon>Eukaryota</taxon>
        <taxon>Metazoa</taxon>
        <taxon>Chordata</taxon>
        <taxon>Craniata</taxon>
        <taxon>Vertebrata</taxon>
        <taxon>Euteleostomi</taxon>
        <taxon>Mammalia</taxon>
        <taxon>Eutheria</taxon>
        <taxon>Laurasiatheria</taxon>
        <taxon>Artiodactyla</taxon>
        <taxon>Whippomorpha</taxon>
        <taxon>Cetacea</taxon>
        <taxon>Odontoceti</taxon>
        <taxon>Delphinidae</taxon>
        <taxon>Sousa</taxon>
    </lineage>
</organism>
<dbReference type="InterPro" id="IPR023591">
    <property type="entry name" value="Ribosomal_uS2_flav_dom_sf"/>
</dbReference>
<keyword evidence="2" id="KW-1185">Reference proteome</keyword>
<proteinExistence type="predicted"/>
<dbReference type="EMBL" id="QWLN02000836">
    <property type="protein sequence ID" value="TEA41908.1"/>
    <property type="molecule type" value="Genomic_DNA"/>
</dbReference>